<feature type="domain" description="Ketoreductase" evidence="2">
    <location>
        <begin position="20"/>
        <end position="216"/>
    </location>
</feature>
<dbReference type="PRINTS" id="PR00080">
    <property type="entry name" value="SDRFAMILY"/>
</dbReference>
<dbReference type="PANTHER" id="PTHR45024">
    <property type="entry name" value="DEHYDROGENASES, SHORT CHAIN"/>
    <property type="match status" value="1"/>
</dbReference>
<comment type="similarity">
    <text evidence="1">Belongs to the short-chain dehydrogenases/reductases (SDR) family.</text>
</comment>
<comment type="caution">
    <text evidence="3">The sequence shown here is derived from an EMBL/GenBank/DDBJ whole genome shotgun (WGS) entry which is preliminary data.</text>
</comment>
<evidence type="ECO:0000313" key="4">
    <source>
        <dbReference type="Proteomes" id="UP000526892"/>
    </source>
</evidence>
<dbReference type="PRINTS" id="PR00081">
    <property type="entry name" value="GDHRDH"/>
</dbReference>
<evidence type="ECO:0000313" key="3">
    <source>
        <dbReference type="EMBL" id="NYS76455.1"/>
    </source>
</evidence>
<proteinExistence type="inferred from homology"/>
<dbReference type="SMART" id="SM00822">
    <property type="entry name" value="PKS_KR"/>
    <property type="match status" value="1"/>
</dbReference>
<gene>
    <name evidence="3" type="ORF">HZS80_01725</name>
</gene>
<dbReference type="Pfam" id="PF13561">
    <property type="entry name" value="adh_short_C2"/>
    <property type="match status" value="1"/>
</dbReference>
<organism evidence="3 4">
    <name type="scientific">Vreelandella glaciei</name>
    <dbReference type="NCBI Taxonomy" id="186761"/>
    <lineage>
        <taxon>Bacteria</taxon>
        <taxon>Pseudomonadati</taxon>
        <taxon>Pseudomonadota</taxon>
        <taxon>Gammaproteobacteria</taxon>
        <taxon>Oceanospirillales</taxon>
        <taxon>Halomonadaceae</taxon>
        <taxon>Vreelandella</taxon>
    </lineage>
</organism>
<dbReference type="InterPro" id="IPR036291">
    <property type="entry name" value="NAD(P)-bd_dom_sf"/>
</dbReference>
<dbReference type="Gene3D" id="3.40.50.720">
    <property type="entry name" value="NAD(P)-binding Rossmann-like Domain"/>
    <property type="match status" value="1"/>
</dbReference>
<dbReference type="InterPro" id="IPR057326">
    <property type="entry name" value="KR_dom"/>
</dbReference>
<dbReference type="RefSeq" id="WP_179914966.1">
    <property type="nucleotide sequence ID" value="NZ_JACCDE010000002.1"/>
</dbReference>
<evidence type="ECO:0000256" key="1">
    <source>
        <dbReference type="ARBA" id="ARBA00006484"/>
    </source>
</evidence>
<accession>A0A7Z0RWS4</accession>
<dbReference type="EMBL" id="JACCDE010000002">
    <property type="protein sequence ID" value="NYS76455.1"/>
    <property type="molecule type" value="Genomic_DNA"/>
</dbReference>
<dbReference type="PANTHER" id="PTHR45024:SF3">
    <property type="entry name" value="BLL2957 PROTEIN"/>
    <property type="match status" value="1"/>
</dbReference>
<dbReference type="SUPFAM" id="SSF51735">
    <property type="entry name" value="NAD(P)-binding Rossmann-fold domains"/>
    <property type="match status" value="1"/>
</dbReference>
<reference evidence="3 4" key="1">
    <citation type="journal article" date="2003" name="Extremophiles">
        <title>Halomonas glaciei sp. nov. isolated from fast ice of Adelie Land, Antarctica.</title>
        <authorList>
            <person name="Reddy G.S."/>
            <person name="Raghavan P.U."/>
            <person name="Sarita N.B."/>
            <person name="Prakash J.S."/>
            <person name="Nagesh N."/>
            <person name="Delille D."/>
            <person name="Shivaji S."/>
        </authorList>
    </citation>
    <scope>NUCLEOTIDE SEQUENCE [LARGE SCALE GENOMIC DNA]</scope>
    <source>
        <strain evidence="3 4">DD39</strain>
    </source>
</reference>
<name>A0A7Z0RWS4_9GAMM</name>
<dbReference type="Proteomes" id="UP000526892">
    <property type="component" value="Unassembled WGS sequence"/>
</dbReference>
<protein>
    <submittedName>
        <fullName evidence="3">SDR family oxidoreductase</fullName>
    </submittedName>
</protein>
<sequence length="315" mass="33599">MNNLTTESLDGNLKNTLQDKVILVTGAGNGIGRAIAHYCAAQGAKVVVNDFGTSLTGDKEDSSPAEAVVNEIKEAGGMAVANQDSVSDPEGAQRMVDLGVETWGRIDGVVNNAGVLRDKIFHKMSLGDWKLVIDTHLNGSFYTSIAAAQHFKAQGSGAFVHMTSPTGVVGMLGQANYGAAKSGIIGLSKAIALDMKRAGVRSNTVSPSAFTRMLDNIVAETPEQKARLAKAKLNTPEKVAPLIAYLLSDLAEGITGQIFGVRRNELMLFNQIRPVRSVSYGDGWTQEAIHDSAMPSMKRFFTSLDGGEYFAWDSM</sequence>
<dbReference type="InterPro" id="IPR020904">
    <property type="entry name" value="Sc_DH/Rdtase_CS"/>
</dbReference>
<dbReference type="InterPro" id="IPR002347">
    <property type="entry name" value="SDR_fam"/>
</dbReference>
<keyword evidence="4" id="KW-1185">Reference proteome</keyword>
<dbReference type="PROSITE" id="PS00061">
    <property type="entry name" value="ADH_SHORT"/>
    <property type="match status" value="1"/>
</dbReference>
<dbReference type="InterPro" id="IPR051687">
    <property type="entry name" value="Peroxisomal_Beta-Oxidation"/>
</dbReference>
<dbReference type="AlphaFoldDB" id="A0A7Z0RWS4"/>
<evidence type="ECO:0000259" key="2">
    <source>
        <dbReference type="SMART" id="SM00822"/>
    </source>
</evidence>